<organism evidence="4 5">
    <name type="scientific">Stenotrophomonas aracearum</name>
    <dbReference type="NCBI Taxonomy" id="3003272"/>
    <lineage>
        <taxon>Bacteria</taxon>
        <taxon>Pseudomonadati</taxon>
        <taxon>Pseudomonadota</taxon>
        <taxon>Gammaproteobacteria</taxon>
        <taxon>Lysobacterales</taxon>
        <taxon>Lysobacteraceae</taxon>
        <taxon>Stenotrophomonas</taxon>
    </lineage>
</organism>
<reference evidence="4 5" key="1">
    <citation type="submission" date="2022-12" db="EMBL/GenBank/DDBJ databases">
        <title>Two new species, Stenotrophomonas aracearum and Stenotrophomonas oahuensis, isolated from Anthurium (Araceae family) in Hawaii.</title>
        <authorList>
            <person name="Chunag S.C."/>
            <person name="Dobhal S."/>
            <person name="Alvarez A."/>
            <person name="Arif M."/>
        </authorList>
    </citation>
    <scope>NUCLEOTIDE SEQUENCE [LARGE SCALE GENOMIC DNA]</scope>
    <source>
        <strain evidence="4 5">A5588</strain>
    </source>
</reference>
<keyword evidence="2 3" id="KW-0143">Chaperone</keyword>
<dbReference type="InterPro" id="IPR002639">
    <property type="entry name" value="UreF"/>
</dbReference>
<evidence type="ECO:0000256" key="3">
    <source>
        <dbReference type="HAMAP-Rule" id="MF_01385"/>
    </source>
</evidence>
<dbReference type="Gene3D" id="1.10.4190.10">
    <property type="entry name" value="Urease accessory protein UreF"/>
    <property type="match status" value="1"/>
</dbReference>
<comment type="function">
    <text evidence="3">Required for maturation of urease via the functional incorporation of the urease nickel metallocenter.</text>
</comment>
<protein>
    <recommendedName>
        <fullName evidence="3">Urease accessory protein UreF</fullName>
    </recommendedName>
</protein>
<dbReference type="PANTHER" id="PTHR33620:SF1">
    <property type="entry name" value="UREASE ACCESSORY PROTEIN F"/>
    <property type="match status" value="1"/>
</dbReference>
<dbReference type="PANTHER" id="PTHR33620">
    <property type="entry name" value="UREASE ACCESSORY PROTEIN F"/>
    <property type="match status" value="1"/>
</dbReference>
<accession>A0ABY9YD39</accession>
<evidence type="ECO:0000313" key="4">
    <source>
        <dbReference type="EMBL" id="WNH48792.1"/>
    </source>
</evidence>
<evidence type="ECO:0000313" key="5">
    <source>
        <dbReference type="Proteomes" id="UP001305421"/>
    </source>
</evidence>
<proteinExistence type="inferred from homology"/>
<dbReference type="InterPro" id="IPR038277">
    <property type="entry name" value="UreF_sf"/>
</dbReference>
<dbReference type="HAMAP" id="MF_01385">
    <property type="entry name" value="UreF"/>
    <property type="match status" value="1"/>
</dbReference>
<keyword evidence="1 3" id="KW-0996">Nickel insertion</keyword>
<evidence type="ECO:0000256" key="2">
    <source>
        <dbReference type="ARBA" id="ARBA00023186"/>
    </source>
</evidence>
<evidence type="ECO:0000256" key="1">
    <source>
        <dbReference type="ARBA" id="ARBA00022988"/>
    </source>
</evidence>
<sequence length="227" mass="24708">MDCFDPSSALPLHLLRLISPSQPVGSFSYSRGLEPAVHAGVVHDEGTASCWILGVLEHSYALLDGALFWRMAHALEQDDGAAFRSANAWLAAGRESRELELEDRRMSESLLRLLIDLGVRRASDAANVRLTYPASFALACAHWDVAPPTALRGLMWSVVEAQVAAAMRLVPLGHTSGQRILIASMPVIERAAGRAMTVSDDDIGNVSPALAMMSAWHETQYSRLFRS</sequence>
<keyword evidence="3" id="KW-0963">Cytoplasm</keyword>
<keyword evidence="5" id="KW-1185">Reference proteome</keyword>
<dbReference type="Proteomes" id="UP001305421">
    <property type="component" value="Chromosome"/>
</dbReference>
<comment type="subunit">
    <text evidence="3">UreD, UreF and UreG form a complex that acts as a GTP-hydrolysis-dependent molecular chaperone, activating the urease apoprotein by helping to assemble the nickel containing metallocenter of UreC. The UreE protein probably delivers the nickel.</text>
</comment>
<gene>
    <name evidence="3" type="primary">ureF</name>
    <name evidence="4" type="ORF">PDM28_00200</name>
</gene>
<comment type="subcellular location">
    <subcellularLocation>
        <location evidence="3">Cytoplasm</location>
    </subcellularLocation>
</comment>
<comment type="similarity">
    <text evidence="3">Belongs to the UreF family.</text>
</comment>
<name>A0ABY9YD39_9GAMM</name>
<dbReference type="RefSeq" id="WP_102946898.1">
    <property type="nucleotide sequence ID" value="NZ_CP115543.1"/>
</dbReference>
<dbReference type="Pfam" id="PF01730">
    <property type="entry name" value="UreF"/>
    <property type="match status" value="1"/>
</dbReference>
<dbReference type="EMBL" id="CP115543">
    <property type="protein sequence ID" value="WNH48792.1"/>
    <property type="molecule type" value="Genomic_DNA"/>
</dbReference>
<dbReference type="PIRSF" id="PIRSF009467">
    <property type="entry name" value="Ureas_acces_UreF"/>
    <property type="match status" value="1"/>
</dbReference>